<dbReference type="InterPro" id="IPR001834">
    <property type="entry name" value="CBR-like"/>
</dbReference>
<feature type="binding site" evidence="18">
    <location>
        <position position="124"/>
    </location>
    <ligand>
        <name>FAD</name>
        <dbReference type="ChEBI" id="CHEBI:57692"/>
    </ligand>
</feature>
<dbReference type="Pfam" id="PF00970">
    <property type="entry name" value="FAD_binding_6"/>
    <property type="match status" value="1"/>
</dbReference>
<comment type="cofactor">
    <cofactor evidence="1 18 19">
        <name>FAD</name>
        <dbReference type="ChEBI" id="CHEBI:57692"/>
    </cofactor>
</comment>
<dbReference type="PRINTS" id="PR00371">
    <property type="entry name" value="FPNCR"/>
</dbReference>
<evidence type="ECO:0000256" key="20">
    <source>
        <dbReference type="SAM" id="Phobius"/>
    </source>
</evidence>
<keyword evidence="6 20" id="KW-0812">Transmembrane</keyword>
<evidence type="ECO:0000256" key="5">
    <source>
        <dbReference type="ARBA" id="ARBA00022630"/>
    </source>
</evidence>
<dbReference type="Pfam" id="PF00175">
    <property type="entry name" value="NAD_binding_1"/>
    <property type="match status" value="1"/>
</dbReference>
<evidence type="ECO:0000256" key="8">
    <source>
        <dbReference type="ARBA" id="ARBA00022827"/>
    </source>
</evidence>
<dbReference type="Proteomes" id="UP000275078">
    <property type="component" value="Unassembled WGS sequence"/>
</dbReference>
<evidence type="ECO:0000256" key="2">
    <source>
        <dbReference type="ARBA" id="ARBA00004572"/>
    </source>
</evidence>
<keyword evidence="11 19" id="KW-0520">NAD</keyword>
<evidence type="ECO:0000256" key="3">
    <source>
        <dbReference type="ARBA" id="ARBA00005156"/>
    </source>
</evidence>
<dbReference type="Gene3D" id="2.40.30.10">
    <property type="entry name" value="Translation factors"/>
    <property type="match status" value="1"/>
</dbReference>
<dbReference type="FunFam" id="3.40.50.80:FF:000019">
    <property type="entry name" value="NADH-cytochrome b5 reductase"/>
    <property type="match status" value="1"/>
</dbReference>
<comment type="similarity">
    <text evidence="4 19">Belongs to the flavoprotein pyridine nucleotide cytochrome reductase family.</text>
</comment>
<evidence type="ECO:0000313" key="22">
    <source>
        <dbReference type="EMBL" id="RPA81861.1"/>
    </source>
</evidence>
<keyword evidence="9 20" id="KW-1133">Transmembrane helix</keyword>
<dbReference type="InterPro" id="IPR039261">
    <property type="entry name" value="FNR_nucleotide-bd"/>
</dbReference>
<evidence type="ECO:0000256" key="12">
    <source>
        <dbReference type="ARBA" id="ARBA00023128"/>
    </source>
</evidence>
<comment type="catalytic activity">
    <reaction evidence="17">
        <text>2 Fe(3+)-[Dph3] + NADH = 2 Fe(2+)-[Dph3] + NAD(+) + H(+)</text>
        <dbReference type="Rhea" id="RHEA:71231"/>
        <dbReference type="Rhea" id="RHEA-COMP:18002"/>
        <dbReference type="Rhea" id="RHEA-COMP:18003"/>
        <dbReference type="ChEBI" id="CHEBI:15378"/>
        <dbReference type="ChEBI" id="CHEBI:29033"/>
        <dbReference type="ChEBI" id="CHEBI:29034"/>
        <dbReference type="ChEBI" id="CHEBI:57540"/>
        <dbReference type="ChEBI" id="CHEBI:57945"/>
        <dbReference type="ChEBI" id="CHEBI:83228"/>
    </reaction>
    <physiologicalReaction direction="left-to-right" evidence="17">
        <dbReference type="Rhea" id="RHEA:71232"/>
    </physiologicalReaction>
</comment>
<keyword evidence="13 20" id="KW-0472">Membrane</keyword>
<dbReference type="GO" id="GO:0005741">
    <property type="term" value="C:mitochondrial outer membrane"/>
    <property type="evidence" value="ECO:0007669"/>
    <property type="project" value="UniProtKB-SubCell"/>
</dbReference>
<name>A0A3N4ICD1_ASCIM</name>
<evidence type="ECO:0000256" key="1">
    <source>
        <dbReference type="ARBA" id="ARBA00001974"/>
    </source>
</evidence>
<dbReference type="PROSITE" id="PS51257">
    <property type="entry name" value="PROKAR_LIPOPROTEIN"/>
    <property type="match status" value="1"/>
</dbReference>
<dbReference type="STRING" id="1160509.A0A3N4ICD1"/>
<dbReference type="Gene3D" id="3.40.50.80">
    <property type="entry name" value="Nucleotide-binding domain of ferredoxin-NADP reductase (FNR) module"/>
    <property type="match status" value="1"/>
</dbReference>
<evidence type="ECO:0000256" key="18">
    <source>
        <dbReference type="PIRSR" id="PIRSR601834-1"/>
    </source>
</evidence>
<keyword evidence="5 18" id="KW-0285">Flavoprotein</keyword>
<dbReference type="SUPFAM" id="SSF52343">
    <property type="entry name" value="Ferredoxin reductase-like, C-terminal NADP-linked domain"/>
    <property type="match status" value="1"/>
</dbReference>
<evidence type="ECO:0000256" key="17">
    <source>
        <dbReference type="ARBA" id="ARBA00049138"/>
    </source>
</evidence>
<sequence length="297" mass="32899">MAALSKLSTLTPFAVLIIGACIVKPSSIFLVVPFCLLLYAWKIYSMRIIPVLKNNSVQRYPLEEKLVLNHNVAIYRFKLPTARHVLGLPIGNHISVRGDGNGKEIWRSYTPITSDKDFGHFSLLVKSYPAGNVSKWFAAMQLGDLIEIKGPKGNFNYRAGMVGRLGMIAGGTGITPMLQIIRAIVENPNDLTEVALVYANVTFDDILLKDEIDELAEKHDQIKVYYVLNSPPENWNGGVGFVSREMIENFIPKPASDTKLLICGPPPMVSAMKKLSNSLGFEAARPVSRLTDQVFCF</sequence>
<keyword evidence="10 19" id="KW-0560">Oxidoreductase</keyword>
<feature type="binding site" evidence="18">
    <location>
        <position position="107"/>
    </location>
    <ligand>
        <name>FAD</name>
        <dbReference type="ChEBI" id="CHEBI:57692"/>
    </ligand>
</feature>
<feature type="binding site" evidence="18">
    <location>
        <position position="109"/>
    </location>
    <ligand>
        <name>FAD</name>
        <dbReference type="ChEBI" id="CHEBI:57692"/>
    </ligand>
</feature>
<dbReference type="GO" id="GO:0090524">
    <property type="term" value="F:cytochrome-b5 reductase activity, acting on NADH"/>
    <property type="evidence" value="ECO:0007669"/>
    <property type="project" value="UniProtKB-EC"/>
</dbReference>
<evidence type="ECO:0000256" key="4">
    <source>
        <dbReference type="ARBA" id="ARBA00006105"/>
    </source>
</evidence>
<dbReference type="InterPro" id="IPR017927">
    <property type="entry name" value="FAD-bd_FR_type"/>
</dbReference>
<dbReference type="CDD" id="cd06183">
    <property type="entry name" value="cyt_b5_reduct_like"/>
    <property type="match status" value="1"/>
</dbReference>
<organism evidence="22 23">
    <name type="scientific">Ascobolus immersus RN42</name>
    <dbReference type="NCBI Taxonomy" id="1160509"/>
    <lineage>
        <taxon>Eukaryota</taxon>
        <taxon>Fungi</taxon>
        <taxon>Dikarya</taxon>
        <taxon>Ascomycota</taxon>
        <taxon>Pezizomycotina</taxon>
        <taxon>Pezizomycetes</taxon>
        <taxon>Pezizales</taxon>
        <taxon>Ascobolaceae</taxon>
        <taxon>Ascobolus</taxon>
    </lineage>
</organism>
<evidence type="ECO:0000259" key="21">
    <source>
        <dbReference type="PROSITE" id="PS51384"/>
    </source>
</evidence>
<evidence type="ECO:0000256" key="7">
    <source>
        <dbReference type="ARBA" id="ARBA00022787"/>
    </source>
</evidence>
<reference evidence="22 23" key="1">
    <citation type="journal article" date="2018" name="Nat. Ecol. Evol.">
        <title>Pezizomycetes genomes reveal the molecular basis of ectomycorrhizal truffle lifestyle.</title>
        <authorList>
            <person name="Murat C."/>
            <person name="Payen T."/>
            <person name="Noel B."/>
            <person name="Kuo A."/>
            <person name="Morin E."/>
            <person name="Chen J."/>
            <person name="Kohler A."/>
            <person name="Krizsan K."/>
            <person name="Balestrini R."/>
            <person name="Da Silva C."/>
            <person name="Montanini B."/>
            <person name="Hainaut M."/>
            <person name="Levati E."/>
            <person name="Barry K.W."/>
            <person name="Belfiori B."/>
            <person name="Cichocki N."/>
            <person name="Clum A."/>
            <person name="Dockter R.B."/>
            <person name="Fauchery L."/>
            <person name="Guy J."/>
            <person name="Iotti M."/>
            <person name="Le Tacon F."/>
            <person name="Lindquist E.A."/>
            <person name="Lipzen A."/>
            <person name="Malagnac F."/>
            <person name="Mello A."/>
            <person name="Molinier V."/>
            <person name="Miyauchi S."/>
            <person name="Poulain J."/>
            <person name="Riccioni C."/>
            <person name="Rubini A."/>
            <person name="Sitrit Y."/>
            <person name="Splivallo R."/>
            <person name="Traeger S."/>
            <person name="Wang M."/>
            <person name="Zifcakova L."/>
            <person name="Wipf D."/>
            <person name="Zambonelli A."/>
            <person name="Paolocci F."/>
            <person name="Nowrousian M."/>
            <person name="Ottonello S."/>
            <person name="Baldrian P."/>
            <person name="Spatafora J.W."/>
            <person name="Henrissat B."/>
            <person name="Nagy L.G."/>
            <person name="Aury J.M."/>
            <person name="Wincker P."/>
            <person name="Grigoriev I.V."/>
            <person name="Bonfante P."/>
            <person name="Martin F.M."/>
        </authorList>
    </citation>
    <scope>NUCLEOTIDE SEQUENCE [LARGE SCALE GENOMIC DNA]</scope>
    <source>
        <strain evidence="22 23">RN42</strain>
    </source>
</reference>
<dbReference type="InterPro" id="IPR001433">
    <property type="entry name" value="OxRdtase_FAD/NAD-bd"/>
</dbReference>
<dbReference type="PRINTS" id="PR00406">
    <property type="entry name" value="CYTB5RDTASE"/>
</dbReference>
<proteinExistence type="inferred from homology"/>
<evidence type="ECO:0000256" key="6">
    <source>
        <dbReference type="ARBA" id="ARBA00022692"/>
    </source>
</evidence>
<dbReference type="InterPro" id="IPR017938">
    <property type="entry name" value="Riboflavin_synthase-like_b-brl"/>
</dbReference>
<feature type="binding site" evidence="18">
    <location>
        <position position="133"/>
    </location>
    <ligand>
        <name>FAD</name>
        <dbReference type="ChEBI" id="CHEBI:57692"/>
    </ligand>
</feature>
<dbReference type="FunFam" id="2.40.30.10:FF:000032">
    <property type="entry name" value="NADH-cytochrome b5 reductase"/>
    <property type="match status" value="1"/>
</dbReference>
<protein>
    <recommendedName>
        <fullName evidence="19">NADH-cytochrome b5 reductase</fullName>
        <ecNumber evidence="19">1.6.2.2</ecNumber>
    </recommendedName>
</protein>
<evidence type="ECO:0000256" key="19">
    <source>
        <dbReference type="RuleBase" id="RU361226"/>
    </source>
</evidence>
<dbReference type="PROSITE" id="PS51384">
    <property type="entry name" value="FAD_FR"/>
    <property type="match status" value="1"/>
</dbReference>
<comment type="function">
    <text evidence="14">NADH-dependent reductase for DPH3 and cytochrome b5. Required for the first step of diphthamide biosynthesis, a post-translational modification of histidine which occurs in elongation factor 2. DPH1 and DPH2 transfer a 3-amino-3-carboxypropyl (ACP) group from S-adenosyl-L-methionine (SAM) to a histidine residue, the reaction is assisted by a reduction system comprising DPH3 and a NADH-dependent reductase, predominantly CBR1. By reducing DPH3, also involved in the formation of the tRNA wobble base modification mcm5s 2U (5-methoxycarbonylmethyl-2-thiouridine), mediated by the elongator complex. The cytochrome b5/NADH cytochrome b5 reductase electron transfer system supports the catalytic activity of several sterol biosynthetic enzymes.</text>
</comment>
<feature type="transmembrane region" description="Helical" evidence="20">
    <location>
        <begin position="12"/>
        <end position="39"/>
    </location>
</feature>
<feature type="binding site" evidence="18">
    <location>
        <position position="175"/>
    </location>
    <ligand>
        <name>FAD</name>
        <dbReference type="ChEBI" id="CHEBI:57692"/>
    </ligand>
</feature>
<feature type="binding site" evidence="18">
    <location>
        <position position="134"/>
    </location>
    <ligand>
        <name>FAD</name>
        <dbReference type="ChEBI" id="CHEBI:57692"/>
    </ligand>
</feature>
<dbReference type="InterPro" id="IPR001709">
    <property type="entry name" value="Flavoprot_Pyr_Nucl_cyt_Rdtase"/>
</dbReference>
<feature type="domain" description="FAD-binding FR-type" evidence="21">
    <location>
        <begin position="55"/>
        <end position="158"/>
    </location>
</feature>
<dbReference type="OrthoDB" id="432685at2759"/>
<evidence type="ECO:0000256" key="9">
    <source>
        <dbReference type="ARBA" id="ARBA00022989"/>
    </source>
</evidence>
<evidence type="ECO:0000256" key="11">
    <source>
        <dbReference type="ARBA" id="ARBA00023027"/>
    </source>
</evidence>
<evidence type="ECO:0000256" key="13">
    <source>
        <dbReference type="ARBA" id="ARBA00023136"/>
    </source>
</evidence>
<feature type="binding site" evidence="18">
    <location>
        <position position="126"/>
    </location>
    <ligand>
        <name>FAD</name>
        <dbReference type="ChEBI" id="CHEBI:57692"/>
    </ligand>
</feature>
<dbReference type="SUPFAM" id="SSF63380">
    <property type="entry name" value="Riboflavin synthase domain-like"/>
    <property type="match status" value="1"/>
</dbReference>
<dbReference type="EMBL" id="ML119676">
    <property type="protein sequence ID" value="RPA81861.1"/>
    <property type="molecule type" value="Genomic_DNA"/>
</dbReference>
<evidence type="ECO:0000256" key="16">
    <source>
        <dbReference type="ARBA" id="ARBA00047682"/>
    </source>
</evidence>
<gene>
    <name evidence="22" type="ORF">BJ508DRAFT_414573</name>
</gene>
<comment type="subcellular location">
    <subcellularLocation>
        <location evidence="2">Mitochondrion outer membrane</location>
        <topology evidence="2">Single-pass membrane protein</topology>
    </subcellularLocation>
</comment>
<dbReference type="AlphaFoldDB" id="A0A3N4ICD1"/>
<evidence type="ECO:0000256" key="14">
    <source>
        <dbReference type="ARBA" id="ARBA00037104"/>
    </source>
</evidence>
<comment type="pathway">
    <text evidence="3">Protein modification; peptidyl-diphthamide biosynthesis.</text>
</comment>
<keyword evidence="23" id="KW-1185">Reference proteome</keyword>
<evidence type="ECO:0000313" key="23">
    <source>
        <dbReference type="Proteomes" id="UP000275078"/>
    </source>
</evidence>
<evidence type="ECO:0000256" key="15">
    <source>
        <dbReference type="ARBA" id="ARBA00038836"/>
    </source>
</evidence>
<dbReference type="PANTHER" id="PTHR19370">
    <property type="entry name" value="NADH-CYTOCHROME B5 REDUCTASE"/>
    <property type="match status" value="1"/>
</dbReference>
<keyword evidence="8 18" id="KW-0274">FAD</keyword>
<dbReference type="InterPro" id="IPR008333">
    <property type="entry name" value="Cbr1-like_FAD-bd_dom"/>
</dbReference>
<accession>A0A3N4ICD1</accession>
<evidence type="ECO:0000256" key="10">
    <source>
        <dbReference type="ARBA" id="ARBA00023002"/>
    </source>
</evidence>
<dbReference type="PANTHER" id="PTHR19370:SF184">
    <property type="entry name" value="NADH-CYTOCHROME B5 REDUCTASE-LIKE"/>
    <property type="match status" value="1"/>
</dbReference>
<dbReference type="EC" id="1.6.2.2" evidence="19"/>
<keyword evidence="7" id="KW-1000">Mitochondrion outer membrane</keyword>
<keyword evidence="12" id="KW-0496">Mitochondrion</keyword>
<comment type="catalytic activity">
    <reaction evidence="16 19">
        <text>2 Fe(III)-[cytochrome b5] + NADH = 2 Fe(II)-[cytochrome b5] + NAD(+) + H(+)</text>
        <dbReference type="Rhea" id="RHEA:46680"/>
        <dbReference type="Rhea" id="RHEA-COMP:10438"/>
        <dbReference type="Rhea" id="RHEA-COMP:10439"/>
        <dbReference type="ChEBI" id="CHEBI:15378"/>
        <dbReference type="ChEBI" id="CHEBI:29033"/>
        <dbReference type="ChEBI" id="CHEBI:29034"/>
        <dbReference type="ChEBI" id="CHEBI:57540"/>
        <dbReference type="ChEBI" id="CHEBI:57945"/>
        <dbReference type="EC" id="1.6.2.2"/>
    </reaction>
</comment>
<comment type="subunit">
    <text evidence="15">Monomer. Component of the 2-(3-amino-3-carboxypropyl)histidine synthase complex composed of DPH1, DPH2, DPH3 and a NADH-dependent reductase, predominantly CBR1.</text>
</comment>